<reference evidence="2" key="1">
    <citation type="submission" date="2017-11" db="EMBL/GenBank/DDBJ databases">
        <title>Complete Genome Sequence of Kyrpidia sp. Strain EA-1, a thermophilic, hydrogen-oxidizing Bacterium, isolated from the Azores.</title>
        <authorList>
            <person name="Reiner J.E."/>
            <person name="Lapp C.J."/>
            <person name="Bunk B."/>
            <person name="Gescher J."/>
        </authorList>
    </citation>
    <scope>NUCLEOTIDE SEQUENCE [LARGE SCALE GENOMIC DNA]</scope>
    <source>
        <strain evidence="2">EA-1</strain>
    </source>
</reference>
<evidence type="ECO:0000313" key="2">
    <source>
        <dbReference type="Proteomes" id="UP000231932"/>
    </source>
</evidence>
<accession>A0A2K8N888</accession>
<dbReference type="OrthoDB" id="9826913at2"/>
<dbReference type="EMBL" id="CP024955">
    <property type="protein sequence ID" value="ATY84820.1"/>
    <property type="molecule type" value="Genomic_DNA"/>
</dbReference>
<dbReference type="AlphaFoldDB" id="A0A2K8N888"/>
<gene>
    <name evidence="1" type="ORF">CVV65_07710</name>
</gene>
<sequence>MRSWWWIAVAAFAVAGVLAAIPQRAFDRFADGSLPVLWHRPGRVDSLTAAVDRLDGLVLRGRLEKVDWSPGTVSVELAEPGGGGDGSAMQDVYALAYTFLVDAEGVDRARIHLIDASGRTVRTYTADRPALDHGPPPGTDAVPAFVQHRFHQQ</sequence>
<evidence type="ECO:0000313" key="1">
    <source>
        <dbReference type="EMBL" id="ATY84820.1"/>
    </source>
</evidence>
<proteinExistence type="predicted"/>
<keyword evidence="2" id="KW-1185">Reference proteome</keyword>
<name>A0A2K8N888_9BACL</name>
<protein>
    <submittedName>
        <fullName evidence="1">Uncharacterized protein</fullName>
    </submittedName>
</protein>
<dbReference type="Proteomes" id="UP000231932">
    <property type="component" value="Chromosome"/>
</dbReference>
<organism evidence="1 2">
    <name type="scientific">Kyrpidia spormannii</name>
    <dbReference type="NCBI Taxonomy" id="2055160"/>
    <lineage>
        <taxon>Bacteria</taxon>
        <taxon>Bacillati</taxon>
        <taxon>Bacillota</taxon>
        <taxon>Bacilli</taxon>
        <taxon>Bacillales</taxon>
        <taxon>Alicyclobacillaceae</taxon>
        <taxon>Kyrpidia</taxon>
    </lineage>
</organism>
<dbReference type="KEGG" id="kyr:CVV65_07710"/>
<dbReference type="RefSeq" id="WP_100667628.1">
    <property type="nucleotide sequence ID" value="NZ_CP024955.1"/>
</dbReference>